<feature type="compositionally biased region" description="Gly residues" evidence="1">
    <location>
        <begin position="122"/>
        <end position="131"/>
    </location>
</feature>
<protein>
    <submittedName>
        <fullName evidence="3">Uncharacterized protein</fullName>
    </submittedName>
</protein>
<dbReference type="EMBL" id="SACL01000006">
    <property type="protein sequence ID" value="RVT95361.1"/>
    <property type="molecule type" value="Genomic_DNA"/>
</dbReference>
<organism evidence="3 4">
    <name type="scientific">Rhodovarius crocodyli</name>
    <dbReference type="NCBI Taxonomy" id="1979269"/>
    <lineage>
        <taxon>Bacteria</taxon>
        <taxon>Pseudomonadati</taxon>
        <taxon>Pseudomonadota</taxon>
        <taxon>Alphaproteobacteria</taxon>
        <taxon>Acetobacterales</taxon>
        <taxon>Roseomonadaceae</taxon>
        <taxon>Rhodovarius</taxon>
    </lineage>
</organism>
<gene>
    <name evidence="3" type="ORF">EOD42_17415</name>
</gene>
<keyword evidence="2" id="KW-0732">Signal</keyword>
<evidence type="ECO:0000256" key="2">
    <source>
        <dbReference type="SAM" id="SignalP"/>
    </source>
</evidence>
<name>A0A437MCJ1_9PROT</name>
<dbReference type="Proteomes" id="UP000282957">
    <property type="component" value="Unassembled WGS sequence"/>
</dbReference>
<comment type="caution">
    <text evidence="3">The sequence shown here is derived from an EMBL/GenBank/DDBJ whole genome shotgun (WGS) entry which is preliminary data.</text>
</comment>
<keyword evidence="4" id="KW-1185">Reference proteome</keyword>
<proteinExistence type="predicted"/>
<reference evidence="3 4" key="1">
    <citation type="submission" date="2019-01" db="EMBL/GenBank/DDBJ databases">
        <authorList>
            <person name="Chen W.-M."/>
        </authorList>
    </citation>
    <scope>NUCLEOTIDE SEQUENCE [LARGE SCALE GENOMIC DNA]</scope>
    <source>
        <strain evidence="3 4">CCP-6</strain>
    </source>
</reference>
<dbReference type="PROSITE" id="PS51257">
    <property type="entry name" value="PROKAR_LIPOPROTEIN"/>
    <property type="match status" value="1"/>
</dbReference>
<feature type="region of interest" description="Disordered" evidence="1">
    <location>
        <begin position="98"/>
        <end position="131"/>
    </location>
</feature>
<evidence type="ECO:0000313" key="3">
    <source>
        <dbReference type="EMBL" id="RVT95361.1"/>
    </source>
</evidence>
<feature type="compositionally biased region" description="Low complexity" evidence="1">
    <location>
        <begin position="108"/>
        <end position="121"/>
    </location>
</feature>
<dbReference type="AlphaFoldDB" id="A0A437MCJ1"/>
<accession>A0A437MCJ1</accession>
<evidence type="ECO:0000256" key="1">
    <source>
        <dbReference type="SAM" id="MobiDB-lite"/>
    </source>
</evidence>
<evidence type="ECO:0000313" key="4">
    <source>
        <dbReference type="Proteomes" id="UP000282957"/>
    </source>
</evidence>
<feature type="chain" id="PRO_5018998387" evidence="2">
    <location>
        <begin position="18"/>
        <end position="131"/>
    </location>
</feature>
<feature type="signal peptide" evidence="2">
    <location>
        <begin position="1"/>
        <end position="17"/>
    </location>
</feature>
<sequence>MKKASPFLAIGAVLALAACETPQQEARVPLVDQTGRTVATAPASVLSTSPVGTQANVQVQGEEQQLTVGRARAPGISAGAAAAVGTDQGGQDRVAVRRTTRGRGTLGGQTAPTVTGTTTGADGSGGRPVTQ</sequence>
<dbReference type="RefSeq" id="WP_127788847.1">
    <property type="nucleotide sequence ID" value="NZ_SACL01000006.1"/>
</dbReference>